<keyword evidence="5" id="KW-0238">DNA-binding</keyword>
<protein>
    <recommendedName>
        <fullName evidence="8">hAT-like transposase RNase-H fold domain-containing protein</fullName>
    </recommendedName>
</protein>
<dbReference type="SUPFAM" id="SSF53098">
    <property type="entry name" value="Ribonuclease H-like"/>
    <property type="match status" value="1"/>
</dbReference>
<keyword evidence="4" id="KW-0862">Zinc</keyword>
<dbReference type="InterPro" id="IPR025525">
    <property type="entry name" value="hAT-like_transposase_RNase-H"/>
</dbReference>
<dbReference type="EMBL" id="NBSK02000005">
    <property type="protein sequence ID" value="KAJ0205486.1"/>
    <property type="molecule type" value="Genomic_DNA"/>
</dbReference>
<evidence type="ECO:0000259" key="8">
    <source>
        <dbReference type="Pfam" id="PF14372"/>
    </source>
</evidence>
<comment type="caution">
    <text evidence="9">The sequence shown here is derived from an EMBL/GenBank/DDBJ whole genome shotgun (WGS) entry which is preliminary data.</text>
</comment>
<reference evidence="9 10" key="1">
    <citation type="journal article" date="2017" name="Nat. Commun.">
        <title>Genome assembly with in vitro proximity ligation data and whole-genome triplication in lettuce.</title>
        <authorList>
            <person name="Reyes-Chin-Wo S."/>
            <person name="Wang Z."/>
            <person name="Yang X."/>
            <person name="Kozik A."/>
            <person name="Arikit S."/>
            <person name="Song C."/>
            <person name="Xia L."/>
            <person name="Froenicke L."/>
            <person name="Lavelle D.O."/>
            <person name="Truco M.J."/>
            <person name="Xia R."/>
            <person name="Zhu S."/>
            <person name="Xu C."/>
            <person name="Xu H."/>
            <person name="Xu X."/>
            <person name="Cox K."/>
            <person name="Korf I."/>
            <person name="Meyers B.C."/>
            <person name="Michelmore R.W."/>
        </authorList>
    </citation>
    <scope>NUCLEOTIDE SEQUENCE [LARGE SCALE GENOMIC DNA]</scope>
    <source>
        <strain evidence="10">cv. Salinas</strain>
        <tissue evidence="9">Seedlings</tissue>
    </source>
</reference>
<comment type="subcellular location">
    <subcellularLocation>
        <location evidence="1">Nucleus</location>
    </subcellularLocation>
</comment>
<dbReference type="Pfam" id="PF14372">
    <property type="entry name" value="hAT-like_RNase-H"/>
    <property type="match status" value="1"/>
</dbReference>
<dbReference type="Proteomes" id="UP000235145">
    <property type="component" value="Unassembled WGS sequence"/>
</dbReference>
<evidence type="ECO:0000256" key="6">
    <source>
        <dbReference type="ARBA" id="ARBA00023242"/>
    </source>
</evidence>
<dbReference type="GO" id="GO:0003677">
    <property type="term" value="F:DNA binding"/>
    <property type="evidence" value="ECO:0007669"/>
    <property type="project" value="UniProtKB-KW"/>
</dbReference>
<dbReference type="GO" id="GO:0005634">
    <property type="term" value="C:nucleus"/>
    <property type="evidence" value="ECO:0007669"/>
    <property type="project" value="UniProtKB-SubCell"/>
</dbReference>
<evidence type="ECO:0000256" key="1">
    <source>
        <dbReference type="ARBA" id="ARBA00004123"/>
    </source>
</evidence>
<evidence type="ECO:0000256" key="2">
    <source>
        <dbReference type="ARBA" id="ARBA00022723"/>
    </source>
</evidence>
<dbReference type="AlphaFoldDB" id="A0A9R1VFN6"/>
<feature type="region of interest" description="Disordered" evidence="7">
    <location>
        <begin position="150"/>
        <end position="179"/>
    </location>
</feature>
<evidence type="ECO:0000256" key="3">
    <source>
        <dbReference type="ARBA" id="ARBA00022771"/>
    </source>
</evidence>
<feature type="domain" description="hAT-like transposase RNase-H fold" evidence="8">
    <location>
        <begin position="342"/>
        <end position="385"/>
    </location>
</feature>
<dbReference type="InterPro" id="IPR012337">
    <property type="entry name" value="RNaseH-like_sf"/>
</dbReference>
<proteinExistence type="predicted"/>
<accession>A0A9R1VFN6</accession>
<gene>
    <name evidence="9" type="ORF">LSAT_V11C500240100</name>
</gene>
<name>A0A9R1VFN6_LACSA</name>
<dbReference type="PANTHER" id="PTHR46481:SF10">
    <property type="entry name" value="ZINC FINGER BED DOMAIN-CONTAINING PROTEIN 39"/>
    <property type="match status" value="1"/>
</dbReference>
<dbReference type="GO" id="GO:0008270">
    <property type="term" value="F:zinc ion binding"/>
    <property type="evidence" value="ECO:0007669"/>
    <property type="project" value="UniProtKB-KW"/>
</dbReference>
<keyword evidence="3" id="KW-0863">Zinc-finger</keyword>
<keyword evidence="2" id="KW-0479">Metal-binding</keyword>
<sequence length="387" mass="44395">MCFFRRLRNWPLSSKLVAAEIANRTRSSPTLSLVWFVYSTSVIAKHILRTLPDNDLPSTSTLRSSVAVRHRAPSSDIKHLQSIQTPAIHLQFFTEIILLNADELSMLIKCTNFDKYSFINHVVDIMDGDVSSDLMEGVENKEKFAPINVDADEQPTPHNHIPSKNGSGKHQNAEIHGGEEEIVMKQKRKKIKGMGWFHYSDSIKWSDGDVGHEKLPSLIRPDAKLQKRVLSFVHVPPPRTGLDIADGEFHEGVKYNNNSEERLQIFSNITHQLQIQDRKLLLDVPTRWNSTYDMLSVTLKFKDVFPRFAEYEPHFHHLPNDEEWAHVESVCEILKVCTNVISGSDYPTSNLYLIEVFRVKETLDKDALSKNDFIKTMVTKTKEKFVM</sequence>
<evidence type="ECO:0000313" key="10">
    <source>
        <dbReference type="Proteomes" id="UP000235145"/>
    </source>
</evidence>
<evidence type="ECO:0000256" key="7">
    <source>
        <dbReference type="SAM" id="MobiDB-lite"/>
    </source>
</evidence>
<dbReference type="PANTHER" id="PTHR46481">
    <property type="entry name" value="ZINC FINGER BED DOMAIN-CONTAINING PROTEIN 4"/>
    <property type="match status" value="1"/>
</dbReference>
<evidence type="ECO:0000256" key="4">
    <source>
        <dbReference type="ARBA" id="ARBA00022833"/>
    </source>
</evidence>
<keyword evidence="6" id="KW-0539">Nucleus</keyword>
<keyword evidence="10" id="KW-1185">Reference proteome</keyword>
<dbReference type="InterPro" id="IPR052035">
    <property type="entry name" value="ZnF_BED_domain_contain"/>
</dbReference>
<organism evidence="9 10">
    <name type="scientific">Lactuca sativa</name>
    <name type="common">Garden lettuce</name>
    <dbReference type="NCBI Taxonomy" id="4236"/>
    <lineage>
        <taxon>Eukaryota</taxon>
        <taxon>Viridiplantae</taxon>
        <taxon>Streptophyta</taxon>
        <taxon>Embryophyta</taxon>
        <taxon>Tracheophyta</taxon>
        <taxon>Spermatophyta</taxon>
        <taxon>Magnoliopsida</taxon>
        <taxon>eudicotyledons</taxon>
        <taxon>Gunneridae</taxon>
        <taxon>Pentapetalae</taxon>
        <taxon>asterids</taxon>
        <taxon>campanulids</taxon>
        <taxon>Asterales</taxon>
        <taxon>Asteraceae</taxon>
        <taxon>Cichorioideae</taxon>
        <taxon>Cichorieae</taxon>
        <taxon>Lactucinae</taxon>
        <taxon>Lactuca</taxon>
    </lineage>
</organism>
<evidence type="ECO:0000256" key="5">
    <source>
        <dbReference type="ARBA" id="ARBA00023125"/>
    </source>
</evidence>
<evidence type="ECO:0000313" key="9">
    <source>
        <dbReference type="EMBL" id="KAJ0205486.1"/>
    </source>
</evidence>